<evidence type="ECO:0000256" key="7">
    <source>
        <dbReference type="HAMAP-Rule" id="MF_00607"/>
    </source>
</evidence>
<evidence type="ECO:0000256" key="2">
    <source>
        <dbReference type="ARBA" id="ARBA00022552"/>
    </source>
</evidence>
<dbReference type="InterPro" id="IPR020596">
    <property type="entry name" value="rRNA_Ade_Mease_Trfase_CS"/>
</dbReference>
<dbReference type="InterPro" id="IPR023165">
    <property type="entry name" value="rRNA_Ade_diMease-like_C"/>
</dbReference>
<dbReference type="CDD" id="cd02440">
    <property type="entry name" value="AdoMet_MTases"/>
    <property type="match status" value="1"/>
</dbReference>
<keyword evidence="11" id="KW-1185">Reference proteome</keyword>
<keyword evidence="5 7" id="KW-0949">S-adenosyl-L-methionine</keyword>
<dbReference type="PANTHER" id="PTHR11727">
    <property type="entry name" value="DIMETHYLADENOSINE TRANSFERASE"/>
    <property type="match status" value="1"/>
</dbReference>
<dbReference type="NCBIfam" id="TIGR00755">
    <property type="entry name" value="ksgA"/>
    <property type="match status" value="1"/>
</dbReference>
<feature type="domain" description="Ribosomal RNA adenine methylase transferase N-terminal" evidence="9">
    <location>
        <begin position="28"/>
        <end position="204"/>
    </location>
</feature>
<dbReference type="FunFam" id="1.10.8.100:FF:000001">
    <property type="entry name" value="Ribosomal RNA small subunit methyltransferase A"/>
    <property type="match status" value="1"/>
</dbReference>
<dbReference type="EC" id="2.1.1.182" evidence="7"/>
<sequence length="280" mass="31618">MQLKELLNKHKFRFKKRFGQNFISDPGILDKIARSADIDSEDIIVEIGPGAGTLTRVLAKGAKRVIAIEIDKDLIPVLEESLADLENVTVIQGDALKVDLDQLVYDELGKKIKYKIVANLPYYITTPLIMHFLESEFNIERIIIMVQKEVAERLKANPGTKEYGAITVGVNLMAEVSLSFIVPRHIFIPAPEVDSAIIDLKVRDQSPFVVNDNKVFRKLVRAAFNQRRKTLANALKVLGVEKEKIENILLSCDIDPKRRGETLSLEEFARVSNKLIEIEQ</sequence>
<comment type="function">
    <text evidence="7">Specifically dimethylates two adjacent adenosines (A1518 and A1519) in the loop of a conserved hairpin near the 3'-end of 16S rRNA in the 30S particle. May play a critical role in biogenesis of 30S subunits.</text>
</comment>
<comment type="subcellular location">
    <subcellularLocation>
        <location evidence="7">Cytoplasm</location>
    </subcellularLocation>
</comment>
<evidence type="ECO:0000256" key="8">
    <source>
        <dbReference type="PROSITE-ProRule" id="PRU01026"/>
    </source>
</evidence>
<dbReference type="PANTHER" id="PTHR11727:SF7">
    <property type="entry name" value="DIMETHYLADENOSINE TRANSFERASE-RELATED"/>
    <property type="match status" value="1"/>
</dbReference>
<feature type="binding site" evidence="7 8">
    <location>
        <position position="69"/>
    </location>
    <ligand>
        <name>S-adenosyl-L-methionine</name>
        <dbReference type="ChEBI" id="CHEBI:59789"/>
    </ligand>
</feature>
<evidence type="ECO:0000256" key="5">
    <source>
        <dbReference type="ARBA" id="ARBA00022691"/>
    </source>
</evidence>
<dbReference type="SUPFAM" id="SSF53335">
    <property type="entry name" value="S-adenosyl-L-methionine-dependent methyltransferases"/>
    <property type="match status" value="1"/>
</dbReference>
<dbReference type="GO" id="GO:0052908">
    <property type="term" value="F:16S rRNA (adenine(1518)-N(6)/adenine(1519)-N(6))-dimethyltransferase activity"/>
    <property type="evidence" value="ECO:0007669"/>
    <property type="project" value="UniProtKB-EC"/>
</dbReference>
<dbReference type="FunFam" id="3.40.50.150:FF:000023">
    <property type="entry name" value="Ribosomal RNA small subunit methyltransferase A"/>
    <property type="match status" value="1"/>
</dbReference>
<evidence type="ECO:0000313" key="10">
    <source>
        <dbReference type="EMBL" id="SMB86842.1"/>
    </source>
</evidence>
<evidence type="ECO:0000256" key="3">
    <source>
        <dbReference type="ARBA" id="ARBA00022603"/>
    </source>
</evidence>
<dbReference type="InterPro" id="IPR011530">
    <property type="entry name" value="rRNA_adenine_dimethylase"/>
</dbReference>
<gene>
    <name evidence="7" type="primary">rsmA</name>
    <name evidence="7" type="synonym">ksgA</name>
    <name evidence="10" type="ORF">SAMN00017405_1204</name>
</gene>
<organism evidence="10 11">
    <name type="scientific">Desulfonispora thiosulfatigenes DSM 11270</name>
    <dbReference type="NCBI Taxonomy" id="656914"/>
    <lineage>
        <taxon>Bacteria</taxon>
        <taxon>Bacillati</taxon>
        <taxon>Bacillota</taxon>
        <taxon>Clostridia</taxon>
        <taxon>Eubacteriales</taxon>
        <taxon>Peptococcaceae</taxon>
        <taxon>Desulfonispora</taxon>
    </lineage>
</organism>
<comment type="similarity">
    <text evidence="7">Belongs to the class I-like SAM-binding methyltransferase superfamily. rRNA adenine N(6)-methyltransferase family. RsmA subfamily.</text>
</comment>
<evidence type="ECO:0000313" key="11">
    <source>
        <dbReference type="Proteomes" id="UP000192731"/>
    </source>
</evidence>
<dbReference type="SMART" id="SM00650">
    <property type="entry name" value="rADc"/>
    <property type="match status" value="1"/>
</dbReference>
<feature type="binding site" evidence="7 8">
    <location>
        <position position="21"/>
    </location>
    <ligand>
        <name>S-adenosyl-L-methionine</name>
        <dbReference type="ChEBI" id="CHEBI:59789"/>
    </ligand>
</feature>
<dbReference type="Gene3D" id="1.10.8.100">
    <property type="entry name" value="Ribosomal RNA adenine dimethylase-like, domain 2"/>
    <property type="match status" value="1"/>
</dbReference>
<evidence type="ECO:0000259" key="9">
    <source>
        <dbReference type="SMART" id="SM00650"/>
    </source>
</evidence>
<dbReference type="InterPro" id="IPR029063">
    <property type="entry name" value="SAM-dependent_MTases_sf"/>
</dbReference>
<dbReference type="GO" id="GO:0003723">
    <property type="term" value="F:RNA binding"/>
    <property type="evidence" value="ECO:0007669"/>
    <property type="project" value="UniProtKB-UniRule"/>
</dbReference>
<feature type="binding site" evidence="7 8">
    <location>
        <position position="48"/>
    </location>
    <ligand>
        <name>S-adenosyl-L-methionine</name>
        <dbReference type="ChEBI" id="CHEBI:59789"/>
    </ligand>
</feature>
<dbReference type="Proteomes" id="UP000192731">
    <property type="component" value="Unassembled WGS sequence"/>
</dbReference>
<accession>A0A1W1V0I5</accession>
<feature type="binding site" evidence="7 8">
    <location>
        <position position="94"/>
    </location>
    <ligand>
        <name>S-adenosyl-L-methionine</name>
        <dbReference type="ChEBI" id="CHEBI:59789"/>
    </ligand>
</feature>
<feature type="binding site" evidence="7 8">
    <location>
        <position position="23"/>
    </location>
    <ligand>
        <name>S-adenosyl-L-methionine</name>
        <dbReference type="ChEBI" id="CHEBI:59789"/>
    </ligand>
</feature>
<dbReference type="STRING" id="656914.SAMN00017405_1204"/>
<dbReference type="InterPro" id="IPR001737">
    <property type="entry name" value="KsgA/Erm"/>
</dbReference>
<dbReference type="HAMAP" id="MF_00607">
    <property type="entry name" value="16SrRNA_methyltr_A"/>
    <property type="match status" value="1"/>
</dbReference>
<dbReference type="PROSITE" id="PS01131">
    <property type="entry name" value="RRNA_A_DIMETH"/>
    <property type="match status" value="1"/>
</dbReference>
<dbReference type="EMBL" id="FWWT01000013">
    <property type="protein sequence ID" value="SMB86842.1"/>
    <property type="molecule type" value="Genomic_DNA"/>
</dbReference>
<dbReference type="Pfam" id="PF00398">
    <property type="entry name" value="RrnaAD"/>
    <property type="match status" value="1"/>
</dbReference>
<dbReference type="PROSITE" id="PS51689">
    <property type="entry name" value="SAM_RNA_A_N6_MT"/>
    <property type="match status" value="1"/>
</dbReference>
<evidence type="ECO:0000256" key="1">
    <source>
        <dbReference type="ARBA" id="ARBA00022490"/>
    </source>
</evidence>
<dbReference type="Gene3D" id="3.40.50.150">
    <property type="entry name" value="Vaccinia Virus protein VP39"/>
    <property type="match status" value="1"/>
</dbReference>
<dbReference type="RefSeq" id="WP_084052595.1">
    <property type="nucleotide sequence ID" value="NZ_FWWT01000013.1"/>
</dbReference>
<evidence type="ECO:0000256" key="6">
    <source>
        <dbReference type="ARBA" id="ARBA00022884"/>
    </source>
</evidence>
<dbReference type="InterPro" id="IPR020598">
    <property type="entry name" value="rRNA_Ade_methylase_Trfase_N"/>
</dbReference>
<dbReference type="OrthoDB" id="9814755at2"/>
<keyword evidence="6 7" id="KW-0694">RNA-binding</keyword>
<protein>
    <recommendedName>
        <fullName evidence="7">Ribosomal RNA small subunit methyltransferase A</fullName>
        <ecNumber evidence="7">2.1.1.182</ecNumber>
    </recommendedName>
    <alternativeName>
        <fullName evidence="7">16S rRNA (adenine(1518)-N(6)/adenine(1519)-N(6))-dimethyltransferase</fullName>
    </alternativeName>
    <alternativeName>
        <fullName evidence="7">16S rRNA dimethyladenosine transferase</fullName>
    </alternativeName>
    <alternativeName>
        <fullName evidence="7">16S rRNA dimethylase</fullName>
    </alternativeName>
    <alternativeName>
        <fullName evidence="7">S-adenosylmethionine-6-N', N'-adenosyl(rRNA) dimethyltransferase</fullName>
    </alternativeName>
</protein>
<feature type="binding site" evidence="7 8">
    <location>
        <position position="119"/>
    </location>
    <ligand>
        <name>S-adenosyl-L-methionine</name>
        <dbReference type="ChEBI" id="CHEBI:59789"/>
    </ligand>
</feature>
<keyword evidence="3 7" id="KW-0489">Methyltransferase</keyword>
<evidence type="ECO:0000256" key="4">
    <source>
        <dbReference type="ARBA" id="ARBA00022679"/>
    </source>
</evidence>
<comment type="catalytic activity">
    <reaction evidence="7">
        <text>adenosine(1518)/adenosine(1519) in 16S rRNA + 4 S-adenosyl-L-methionine = N(6)-dimethyladenosine(1518)/N(6)-dimethyladenosine(1519) in 16S rRNA + 4 S-adenosyl-L-homocysteine + 4 H(+)</text>
        <dbReference type="Rhea" id="RHEA:19609"/>
        <dbReference type="Rhea" id="RHEA-COMP:10232"/>
        <dbReference type="Rhea" id="RHEA-COMP:10233"/>
        <dbReference type="ChEBI" id="CHEBI:15378"/>
        <dbReference type="ChEBI" id="CHEBI:57856"/>
        <dbReference type="ChEBI" id="CHEBI:59789"/>
        <dbReference type="ChEBI" id="CHEBI:74411"/>
        <dbReference type="ChEBI" id="CHEBI:74493"/>
        <dbReference type="EC" id="2.1.1.182"/>
    </reaction>
</comment>
<name>A0A1W1V0I5_DESTI</name>
<keyword evidence="2 7" id="KW-0698">rRNA processing</keyword>
<dbReference type="GO" id="GO:0005829">
    <property type="term" value="C:cytosol"/>
    <property type="evidence" value="ECO:0007669"/>
    <property type="project" value="TreeGrafter"/>
</dbReference>
<dbReference type="AlphaFoldDB" id="A0A1W1V0I5"/>
<proteinExistence type="inferred from homology"/>
<reference evidence="10 11" key="1">
    <citation type="submission" date="2017-04" db="EMBL/GenBank/DDBJ databases">
        <authorList>
            <person name="Afonso C.L."/>
            <person name="Miller P.J."/>
            <person name="Scott M.A."/>
            <person name="Spackman E."/>
            <person name="Goraichik I."/>
            <person name="Dimitrov K.M."/>
            <person name="Suarez D.L."/>
            <person name="Swayne D.E."/>
        </authorList>
    </citation>
    <scope>NUCLEOTIDE SEQUENCE [LARGE SCALE GENOMIC DNA]</scope>
    <source>
        <strain evidence="10 11">DSM 11270</strain>
    </source>
</reference>
<keyword evidence="4 7" id="KW-0808">Transferase</keyword>
<keyword evidence="1 7" id="KW-0963">Cytoplasm</keyword>